<dbReference type="Gene3D" id="2.60.40.10">
    <property type="entry name" value="Immunoglobulins"/>
    <property type="match status" value="2"/>
</dbReference>
<evidence type="ECO:0000256" key="3">
    <source>
        <dbReference type="ARBA" id="ARBA00022427"/>
    </source>
</evidence>
<evidence type="ECO:0000313" key="8">
    <source>
        <dbReference type="EMBL" id="KAJ3606052.1"/>
    </source>
</evidence>
<evidence type="ECO:0000256" key="2">
    <source>
        <dbReference type="ARBA" id="ARBA00004536"/>
    </source>
</evidence>
<dbReference type="InterPro" id="IPR013783">
    <property type="entry name" value="Ig-like_fold"/>
</dbReference>
<dbReference type="Pfam" id="PF07686">
    <property type="entry name" value="V-set"/>
    <property type="match status" value="1"/>
</dbReference>
<dbReference type="InterPro" id="IPR003598">
    <property type="entry name" value="Ig_sub2"/>
</dbReference>
<dbReference type="PANTHER" id="PTHR44468:SF1">
    <property type="entry name" value="V-SET AND IMMUNOGLOBULIN DOMAIN CONTAINING 8A ISOFORM 1"/>
    <property type="match status" value="1"/>
</dbReference>
<dbReference type="Proteomes" id="UP001148018">
    <property type="component" value="Unassembled WGS sequence"/>
</dbReference>
<accession>A0A9Q0EDF6</accession>
<evidence type="ECO:0000256" key="4">
    <source>
        <dbReference type="ARBA" id="ARBA00022949"/>
    </source>
</evidence>
<dbReference type="SMART" id="SM00408">
    <property type="entry name" value="IGc2"/>
    <property type="match status" value="2"/>
</dbReference>
<feature type="compositionally biased region" description="Polar residues" evidence="6">
    <location>
        <begin position="1"/>
        <end position="10"/>
    </location>
</feature>
<dbReference type="InterPro" id="IPR007110">
    <property type="entry name" value="Ig-like_dom"/>
</dbReference>
<dbReference type="OrthoDB" id="10045577at2759"/>
<organism evidence="8 9">
    <name type="scientific">Muraenolepis orangiensis</name>
    <name type="common">Patagonian moray cod</name>
    <dbReference type="NCBI Taxonomy" id="630683"/>
    <lineage>
        <taxon>Eukaryota</taxon>
        <taxon>Metazoa</taxon>
        <taxon>Chordata</taxon>
        <taxon>Craniata</taxon>
        <taxon>Vertebrata</taxon>
        <taxon>Euteleostomi</taxon>
        <taxon>Actinopterygii</taxon>
        <taxon>Neopterygii</taxon>
        <taxon>Teleostei</taxon>
        <taxon>Neoteleostei</taxon>
        <taxon>Acanthomorphata</taxon>
        <taxon>Zeiogadaria</taxon>
        <taxon>Gadariae</taxon>
        <taxon>Gadiformes</taxon>
        <taxon>Muraenolepidoidei</taxon>
        <taxon>Muraenolepididae</taxon>
        <taxon>Muraenolepis</taxon>
    </lineage>
</organism>
<evidence type="ECO:0000256" key="5">
    <source>
        <dbReference type="ARBA" id="ARBA00023768"/>
    </source>
</evidence>
<dbReference type="InterPro" id="IPR003599">
    <property type="entry name" value="Ig_sub"/>
</dbReference>
<dbReference type="GO" id="GO:0005912">
    <property type="term" value="C:adherens junction"/>
    <property type="evidence" value="ECO:0007669"/>
    <property type="project" value="UniProtKB-SubCell"/>
</dbReference>
<sequence>MSSRLSTDSPAQRHKEPGPYGDPWLPVPPGLCRGLLLTSGGPQTVRRAEGEAVTLGCTYAWGPSDSGDLDIEWSLVSPDATVKDQMLLSYSHGMKYFHGVTDGGDFSTADPSQGDASLSIPVLSPAHAATYQCKVKKSPGVDMRKVTLVVMEKPSVPKCWIEGPDTVGEALSMHCQSSAGSAPLRYAWSRGRGGPLPTALTQTGGSGPLVIGNLSLGLAGSYLCTVSNDVGEGSCRVHLVANKPPSRAGVVVGTVEKDFSNDIREDALAPVSRPGSRSTNRSSSRAPGGRFSQVSRPEALFTEDMLHIPPSQTTSRTPRHTPDRYDSEDGYVV</sequence>
<comment type="subcellular location">
    <subcellularLocation>
        <location evidence="5">Basolateral cell membrane</location>
        <topology evidence="5">Single-pass type I membrane protein</topology>
    </subcellularLocation>
    <subcellularLocation>
        <location evidence="2">Cell junction</location>
        <location evidence="2">Adherens junction</location>
    </subcellularLocation>
    <subcellularLocation>
        <location evidence="1">Cell junction</location>
        <location evidence="1">Tight junction</location>
    </subcellularLocation>
</comment>
<name>A0A9Q0EDF6_9TELE</name>
<feature type="region of interest" description="Disordered" evidence="6">
    <location>
        <begin position="1"/>
        <end position="25"/>
    </location>
</feature>
<evidence type="ECO:0000256" key="6">
    <source>
        <dbReference type="SAM" id="MobiDB-lite"/>
    </source>
</evidence>
<dbReference type="PROSITE" id="PS50835">
    <property type="entry name" value="IG_LIKE"/>
    <property type="match status" value="2"/>
</dbReference>
<dbReference type="SUPFAM" id="SSF48726">
    <property type="entry name" value="Immunoglobulin"/>
    <property type="match status" value="2"/>
</dbReference>
<dbReference type="Pfam" id="PF13927">
    <property type="entry name" value="Ig_3"/>
    <property type="match status" value="1"/>
</dbReference>
<dbReference type="InterPro" id="IPR013106">
    <property type="entry name" value="Ig_V-set"/>
</dbReference>
<keyword evidence="4" id="KW-0965">Cell junction</keyword>
<gene>
    <name evidence="8" type="ORF">NHX12_028095</name>
</gene>
<dbReference type="GO" id="GO:0005923">
    <property type="term" value="C:bicellular tight junction"/>
    <property type="evidence" value="ECO:0007669"/>
    <property type="project" value="UniProtKB-SubCell"/>
</dbReference>
<evidence type="ECO:0000256" key="1">
    <source>
        <dbReference type="ARBA" id="ARBA00004435"/>
    </source>
</evidence>
<keyword evidence="9" id="KW-1185">Reference proteome</keyword>
<dbReference type="InterPro" id="IPR036179">
    <property type="entry name" value="Ig-like_dom_sf"/>
</dbReference>
<protein>
    <recommendedName>
        <fullName evidence="7">Ig-like domain-containing protein</fullName>
    </recommendedName>
</protein>
<dbReference type="SMART" id="SM00409">
    <property type="entry name" value="IG"/>
    <property type="match status" value="2"/>
</dbReference>
<dbReference type="InterPro" id="IPR052307">
    <property type="entry name" value="EJ_Adhesion_Regulator"/>
</dbReference>
<dbReference type="EMBL" id="JANIIK010000043">
    <property type="protein sequence ID" value="KAJ3606052.1"/>
    <property type="molecule type" value="Genomic_DNA"/>
</dbReference>
<feature type="compositionally biased region" description="Polar residues" evidence="6">
    <location>
        <begin position="275"/>
        <end position="285"/>
    </location>
</feature>
<dbReference type="PANTHER" id="PTHR44468">
    <property type="entry name" value="COXSACKIEVIRUS AND ADENOVIRUS RECEPTOR-RELATED"/>
    <property type="match status" value="1"/>
</dbReference>
<proteinExistence type="predicted"/>
<evidence type="ECO:0000313" key="9">
    <source>
        <dbReference type="Proteomes" id="UP001148018"/>
    </source>
</evidence>
<reference evidence="8" key="1">
    <citation type="submission" date="2022-07" db="EMBL/GenBank/DDBJ databases">
        <title>Chromosome-level genome of Muraenolepis orangiensis.</title>
        <authorList>
            <person name="Kim J."/>
        </authorList>
    </citation>
    <scope>NUCLEOTIDE SEQUENCE</scope>
    <source>
        <strain evidence="8">KU_S4_2022</strain>
        <tissue evidence="8">Muscle</tissue>
    </source>
</reference>
<keyword evidence="3" id="KW-0796">Tight junction</keyword>
<dbReference type="AlphaFoldDB" id="A0A9Q0EDF6"/>
<dbReference type="GO" id="GO:0016323">
    <property type="term" value="C:basolateral plasma membrane"/>
    <property type="evidence" value="ECO:0007669"/>
    <property type="project" value="UniProtKB-SubCell"/>
</dbReference>
<comment type="caution">
    <text evidence="8">The sequence shown here is derived from an EMBL/GenBank/DDBJ whole genome shotgun (WGS) entry which is preliminary data.</text>
</comment>
<evidence type="ECO:0000259" key="7">
    <source>
        <dbReference type="PROSITE" id="PS50835"/>
    </source>
</evidence>
<feature type="domain" description="Ig-like" evidence="7">
    <location>
        <begin position="23"/>
        <end position="147"/>
    </location>
</feature>
<feature type="region of interest" description="Disordered" evidence="6">
    <location>
        <begin position="265"/>
        <end position="333"/>
    </location>
</feature>
<feature type="domain" description="Ig-like" evidence="7">
    <location>
        <begin position="154"/>
        <end position="228"/>
    </location>
</feature>